<dbReference type="SUPFAM" id="SSF63748">
    <property type="entry name" value="Tudor/PWWP/MBT"/>
    <property type="match status" value="7"/>
</dbReference>
<feature type="compositionally biased region" description="Polar residues" evidence="1">
    <location>
        <begin position="2278"/>
        <end position="2288"/>
    </location>
</feature>
<reference evidence="3" key="1">
    <citation type="submission" date="2025-08" db="UniProtKB">
        <authorList>
            <consortium name="Ensembl"/>
        </authorList>
    </citation>
    <scope>IDENTIFICATION</scope>
</reference>
<dbReference type="InterPro" id="IPR002999">
    <property type="entry name" value="Tudor"/>
</dbReference>
<feature type="region of interest" description="Disordered" evidence="1">
    <location>
        <begin position="1587"/>
        <end position="1630"/>
    </location>
</feature>
<protein>
    <submittedName>
        <fullName evidence="3">Tudor domain containing 6</fullName>
    </submittedName>
</protein>
<feature type="domain" description="Tudor" evidence="2">
    <location>
        <begin position="1453"/>
        <end position="1511"/>
    </location>
</feature>
<dbReference type="Proteomes" id="UP000694569">
    <property type="component" value="Unplaced"/>
</dbReference>
<dbReference type="PANTHER" id="PTHR22948:SF15">
    <property type="entry name" value="TUDOR DOMAIN-CONTAINING PROTEIN 6"/>
    <property type="match status" value="1"/>
</dbReference>
<feature type="domain" description="Tudor" evidence="2">
    <location>
        <begin position="516"/>
        <end position="573"/>
    </location>
</feature>
<evidence type="ECO:0000256" key="1">
    <source>
        <dbReference type="SAM" id="MobiDB-lite"/>
    </source>
</evidence>
<accession>A0A8C5PBN1</accession>
<evidence type="ECO:0000313" key="4">
    <source>
        <dbReference type="Proteomes" id="UP000694569"/>
    </source>
</evidence>
<name>A0A8C5PBN1_9ANUR</name>
<sequence length="2296" mass="253806">MSHSALVPGSAVTLLVSYVEASSERPLVRLWGSAGHRAEEYRRLREQVQSQAPSCLAASELSRLPAPGEPCLLEVSGSWQRCRLLPTPELRVFLQDLGYSCPATLARLRLAPASLFRLPPHAQCHVLCDLLPLEGTWWSKQALSYLTGLQGQKVDGVIRDIILPQPLVLLEVPSVNKELLQQSLARLVPDYSFREVLRKSLEGNLGPQELGGTMVSSSPPAHPTCRTDYFYPQMQVGVTESVLVTEVTDPQRLYCQLRSLSGEVQRVSDCLNHFYDQQSGYVDPGTPLSFILGQPCAARGTDNRWHRSLLQEYLPDKHLAAVIHVDSGCKDVVPVDSLRPLAPDFFRMPVVTFPCSLYGVSHEGVGWDQAHLFELRSLLYGRPLSAKVEFYNSFSNLYVVTIFGDDGLNLNSLYSARAQTLQIRQVGALPDKNPTPTECHDKADMVEASPKRFHVPKLPTVDLKIGMFHDAMVEHIHDPSNFWVTITKNALKYNEIVESITSLYSTESKLEGIIAEPQTGQLCSARFKDNKYYRAEVVAIHGKRVEVYFIDHGNTECVNWYDVKSLPERFRGVPGAAIYCSMADVSPADGNSWSPAAILAFKVAVVDKKLVIYVLSKESNKYVAEVLDQSRLGERSIGKMLSSAGHAKYEELETVGQVSKLVTAMTVTDGHKQFAGDAASVRSPVKKLVSPAKPEQSQSNFPDYVKHSPFQTQSFEPGTTVEVVVSFVESPGLFWCHVISQFTMLDDLNDRIQKYCENSSHPFDGSTPGCLALSPSDSNWYRALVTKMPQRYSASGTAEVLYVDYGNKEAVPVKDLRAIDGEFLSVKCQAIRCSLYNLIAPLGRDTFCWDKRATSAFNDFIETASGKFSQFYCMIYAVASVEHEMFNVVDLSTPFESVCDLLVNKGFATRLSNKTLSPSVELNSYFYSMHDLKVGSELSVFVTHVTPSLEVYCQLAKNYKTIDKISSIVSQVAKETTVPKSSKNPGPLCLAKFTDQQWYRGFITQCCKNPLVFFVDYGNIDVVLDQDLIPIKPNAYELLLSPMQAVKCSLSDVPPNVPSDIASWFKKYVLSNEYQALIVARDTDGKLEVELYKGSEQINATLKRKLALGDQKTAGHAKTVKGEKNCVRQNNCLDKKGINDLTPEPPAYSLDSEEWVPMSNIPPQPSMGSNNQTSSDVESSCNISLLQHSKLVVPKLSDLPKRTIYQGKFYPVWVNATNSVHDFYLDVAQAWERSLMSVKFCSISGQFGWLEEKDVNVGDLICCNYTDVTNDVVRCRAIVEEKTPGGLQIKYVDLGHTASVSFEEIASLSKELLTFPVMSVHCTLSSFDSASSGLSDDALRHRFIERTSSGWLTCDFVQQRGDTWQVKLLDYRGNVADVLNAKWPGGAASKADPAFKFIWKLPRPGVSVCAKAVVVNDPEDFWCQLTTLNIDDLSTELHEYGEMCAKDEYAISKLEVGYSCNAKSLTDDNWYRAMVTNLDKDQITVRYVDYGDEETVHLDRLRRLPGCLIDVPVQAFPCRLAGFSPLEGSWNSEASTHFSTRLYHDNLSIEAVDFQPYGMCDIVMLSVNVKIGGDLVNEEMKPFWVVGKQTDTNPPPGEGSFERSSLESSQEPHAVNAERPSTLPVAADKESTNVCHEAEWLPGKTEKLLEPDANVQEGYYQYRRFREDSYNSLQDLSENTPVVPSQDRSAQQFEDEVGENRCPDDPLYTGEDHGNPDRSAQQFENEVEEYWSPDDPLYTGMKHGNPDRSAQQFEDDVEENRCPDEPLYTGEDHGNPDRSAQQFEDEVEENWCPEYPLYTGVKHGNPDRSAQQIQDEVEENWSPDDPPYTGEDHGNPGYQSEQTTDERDPQKTQQEPQTSYDQESPECLWKPAAAPDTDTAHTSHADDAVFGDCKTSEYKGEYKEGFVSLDTPEEEYEIVCKLEIGGGLKDKESLGPSVWTDHAPAEHVRDPLADTLVCEKDLPGNAESSAPPQAADTASPGDICAAGTDSLVNVEREDPGVWADSPVRPDYPEGERAGDICNPEPDLIGDDNPDLDVHTESSAPAGDTGHLYAAEEVCNPEADVHEGADPQDLPVIAAGPSSAKATSHVDKRDVHEAEGWDLVDDLGVAAHAPSPAPVVAPVCVRDIICEQDKDILEGSDKDLPVSTENAASDDVLSKANGRNVRAPDKEGDLGVGTESPTPVGVTSDMHAGDDRNTQTDIPGRDEEPECPAPADDTDAVSSSDVREPKDPEPSGDADNIHVSKCALQRKLGQDADSVDWVSVDNVRPRYGFVPGEASFNTKENQGSSVGFDHSGS</sequence>
<dbReference type="Gene3D" id="2.40.50.90">
    <property type="match status" value="6"/>
</dbReference>
<gene>
    <name evidence="3" type="primary">TDRD6</name>
</gene>
<dbReference type="InterPro" id="IPR035437">
    <property type="entry name" value="SNase_OB-fold_sf"/>
</dbReference>
<feature type="domain" description="Tudor" evidence="2">
    <location>
        <begin position="763"/>
        <end position="826"/>
    </location>
</feature>
<reference evidence="3" key="2">
    <citation type="submission" date="2025-09" db="UniProtKB">
        <authorList>
            <consortium name="Ensembl"/>
        </authorList>
    </citation>
    <scope>IDENTIFICATION</scope>
</reference>
<feature type="region of interest" description="Disordered" evidence="1">
    <location>
        <begin position="1927"/>
        <end position="1946"/>
    </location>
</feature>
<dbReference type="FunFam" id="2.30.30.140:FF:000018">
    <property type="entry name" value="Serine/threonine-protein kinase 31"/>
    <property type="match status" value="2"/>
</dbReference>
<feature type="region of interest" description="Disordered" evidence="1">
    <location>
        <begin position="2000"/>
        <end position="2022"/>
    </location>
</feature>
<dbReference type="Pfam" id="PF00567">
    <property type="entry name" value="TUDOR"/>
    <property type="match status" value="6"/>
</dbReference>
<feature type="region of interest" description="Disordered" evidence="1">
    <location>
        <begin position="1676"/>
        <end position="1891"/>
    </location>
</feature>
<dbReference type="PANTHER" id="PTHR22948">
    <property type="entry name" value="TUDOR DOMAIN CONTAINING PROTEIN"/>
    <property type="match status" value="1"/>
</dbReference>
<feature type="compositionally biased region" description="Basic and acidic residues" evidence="1">
    <location>
        <begin position="1878"/>
        <end position="1887"/>
    </location>
</feature>
<dbReference type="Ensembl" id="ENSLLET00000011657.1">
    <property type="protein sequence ID" value="ENSLLEP00000011202.1"/>
    <property type="gene ID" value="ENSLLEG00000007154.1"/>
</dbReference>
<evidence type="ECO:0000313" key="3">
    <source>
        <dbReference type="Ensembl" id="ENSLLEP00000011202.1"/>
    </source>
</evidence>
<dbReference type="GeneTree" id="ENSGT00940000159049"/>
<feature type="compositionally biased region" description="Polar residues" evidence="1">
    <location>
        <begin position="1676"/>
        <end position="1692"/>
    </location>
</feature>
<dbReference type="SMART" id="SM00333">
    <property type="entry name" value="TUDOR"/>
    <property type="match status" value="6"/>
</dbReference>
<feature type="region of interest" description="Disordered" evidence="1">
    <location>
        <begin position="1959"/>
        <end position="1985"/>
    </location>
</feature>
<dbReference type="InterPro" id="IPR050621">
    <property type="entry name" value="Tudor_domain_containing"/>
</dbReference>
<organism evidence="3 4">
    <name type="scientific">Leptobrachium leishanense</name>
    <name type="common">Leishan spiny toad</name>
    <dbReference type="NCBI Taxonomy" id="445787"/>
    <lineage>
        <taxon>Eukaryota</taxon>
        <taxon>Metazoa</taxon>
        <taxon>Chordata</taxon>
        <taxon>Craniata</taxon>
        <taxon>Vertebrata</taxon>
        <taxon>Euteleostomi</taxon>
        <taxon>Amphibia</taxon>
        <taxon>Batrachia</taxon>
        <taxon>Anura</taxon>
        <taxon>Pelobatoidea</taxon>
        <taxon>Megophryidae</taxon>
        <taxon>Leptobrachium</taxon>
    </lineage>
</organism>
<feature type="region of interest" description="Disordered" evidence="1">
    <location>
        <begin position="2136"/>
        <end position="2242"/>
    </location>
</feature>
<feature type="domain" description="Tudor" evidence="2">
    <location>
        <begin position="289"/>
        <end position="348"/>
    </location>
</feature>
<feature type="domain" description="Tudor" evidence="2">
    <location>
        <begin position="982"/>
        <end position="1038"/>
    </location>
</feature>
<dbReference type="PROSITE" id="PS50304">
    <property type="entry name" value="TUDOR"/>
    <property type="match status" value="5"/>
</dbReference>
<dbReference type="OrthoDB" id="9989103at2759"/>
<proteinExistence type="predicted"/>
<feature type="compositionally biased region" description="Basic and acidic residues" evidence="1">
    <location>
        <begin position="1759"/>
        <end position="1776"/>
    </location>
</feature>
<feature type="compositionally biased region" description="Basic and acidic residues" evidence="1">
    <location>
        <begin position="2190"/>
        <end position="2205"/>
    </location>
</feature>
<feature type="compositionally biased region" description="Basic and acidic residues" evidence="1">
    <location>
        <begin position="1698"/>
        <end position="1716"/>
    </location>
</feature>
<dbReference type="Gene3D" id="2.30.30.140">
    <property type="match status" value="6"/>
</dbReference>
<feature type="region of interest" description="Disordered" evidence="1">
    <location>
        <begin position="2274"/>
        <end position="2296"/>
    </location>
</feature>
<evidence type="ECO:0000259" key="2">
    <source>
        <dbReference type="PROSITE" id="PS50304"/>
    </source>
</evidence>
<keyword evidence="4" id="KW-1185">Reference proteome</keyword>
<feature type="compositionally biased region" description="Polar residues" evidence="1">
    <location>
        <begin position="1851"/>
        <end position="1862"/>
    </location>
</feature>